<evidence type="ECO:0000313" key="5">
    <source>
        <dbReference type="EMBL" id="MDR7945405.1"/>
    </source>
</evidence>
<dbReference type="Pfam" id="PF13476">
    <property type="entry name" value="AAA_23"/>
    <property type="match status" value="1"/>
</dbReference>
<feature type="coiled-coil region" evidence="1">
    <location>
        <begin position="535"/>
        <end position="598"/>
    </location>
</feature>
<sequence>MKLSRIALEEFRKFRQPMALEGLQDGLNLFVGPNEAGKSTVAAAIRSAFLERYSTSKVADLAPHGESGARPSVELEFTHAGHSYVLKKQFLSRARCELLIDGGAQRLDGEEAENALAALLGFELPGRGQSKPDLAGIPGLLWIQQGDGQNLQEAAGHAGAHLREALTQLSGELASGDGDRLYERVAAERGALLDARNGRPKGVYKEAEDALTRAAAERDECAQAMAQLNADVDRLAELRRDHERAQAGEPWKDFEAKAAEARARLAALAKEREAFEGLRREQAQAAQTLALLQDQVRRDQQDEAELQSLASEARAARARVEAAREPLARAQQQRQAHAAAVDAARQRVTSVQAVADRRDLEHQLLQLGVEIERLDGALKEVTALIEQGSALKAETMRIEIADADIEALRKSERELANLQLQQQASATRLSYQLEAGGRALLDGRMLSGADEVLLTAAAELELPGVGRLRIEPGGKDLPALKREIDAARAASAALLQRLDVESLAQAEQRYARHGALLRELDGMRKTLGIHAPKGVDVLRGQRDDALARRVQLQERLDKLPAAPQADGGGDLPGALQALREAEAVSAQAETALAAAQRTMDTDGARAQLLENQTAARSAELQSPERATQRQARAGRLAEVRSSHDELERRVREAQAALAGHRPELVEQDVQRYEKSAAIEREAQHKRHGEILQLQGKLDQAGAQGLGERLSEAEAACERLERRRDDFARRAAALELLQKLLADKRAAATQRLQAPLARRLNHYLALLFPEADLRLDDALLPAALRRAGGEDQLSALSFGTREQLGILARFAYADLLREAGRPTLLLLDDALVHTDDARRDFMKRALFDAATRHQILMFTCHGEAWRDMGVEQRRIA</sequence>
<reference evidence="7" key="2">
    <citation type="submission" date="2023-07" db="EMBL/GenBank/DDBJ databases">
        <title>Glyphosate-induced phosphonatase operons in soil bacteria of genus Achromobacter.</title>
        <authorList>
            <person name="Epiktetov D.O."/>
            <person name="Sviridov A.V."/>
            <person name="Tarlachkov S.V."/>
            <person name="Shushkova T.V."/>
            <person name="Toropygin I.Y."/>
            <person name="Leontievsky A."/>
        </authorList>
    </citation>
    <scope>NUCLEOTIDE SEQUENCE [LARGE SCALE GENOMIC DNA]</scope>
    <source>
        <strain evidence="7">Kg 16</strain>
    </source>
</reference>
<evidence type="ECO:0000313" key="7">
    <source>
        <dbReference type="Proteomes" id="UP001264156"/>
    </source>
</evidence>
<feature type="coiled-coil region" evidence="1">
    <location>
        <begin position="702"/>
        <end position="736"/>
    </location>
</feature>
<feature type="coiled-coil region" evidence="1">
    <location>
        <begin position="204"/>
        <end position="295"/>
    </location>
</feature>
<organism evidence="4 6">
    <name type="scientific">Achromobacter aegrifaciens</name>
    <dbReference type="NCBI Taxonomy" id="1287736"/>
    <lineage>
        <taxon>Bacteria</taxon>
        <taxon>Pseudomonadati</taxon>
        <taxon>Pseudomonadota</taxon>
        <taxon>Betaproteobacteria</taxon>
        <taxon>Burkholderiales</taxon>
        <taxon>Alcaligenaceae</taxon>
        <taxon>Achromobacter</taxon>
    </lineage>
</organism>
<proteinExistence type="predicted"/>
<evidence type="ECO:0000313" key="6">
    <source>
        <dbReference type="Proteomes" id="UP000044098"/>
    </source>
</evidence>
<feature type="compositionally biased region" description="Basic and acidic residues" evidence="2">
    <location>
        <begin position="635"/>
        <end position="645"/>
    </location>
</feature>
<dbReference type="PANTHER" id="PTHR41259:SF1">
    <property type="entry name" value="DOUBLE-STRAND BREAK REPAIR RAD50 ATPASE, PUTATIVE-RELATED"/>
    <property type="match status" value="1"/>
</dbReference>
<keyword evidence="1" id="KW-0175">Coiled coil</keyword>
<dbReference type="AlphaFoldDB" id="A0AAD2IZK8"/>
<name>A0AAD2IZK8_ACHAE</name>
<reference evidence="5" key="3">
    <citation type="submission" date="2024-05" db="EMBL/GenBank/DDBJ databases">
        <title>Glyphosate-induced phosphonatase operons in soil bacteria of genus Achromobacter.</title>
        <authorList>
            <person name="Epiktetov D.O."/>
            <person name="Sviridov A.V."/>
            <person name="Tarlachkov S.V."/>
            <person name="Shushkova T.V."/>
            <person name="Toropygin I.Y."/>
            <person name="Leontievsky A."/>
        </authorList>
    </citation>
    <scope>NUCLEOTIDE SEQUENCE</scope>
    <source>
        <strain evidence="5">Kg 16</strain>
    </source>
</reference>
<dbReference type="InterPro" id="IPR038729">
    <property type="entry name" value="Rad50/SbcC_AAA"/>
</dbReference>
<dbReference type="Proteomes" id="UP000044098">
    <property type="component" value="Unassembled WGS sequence"/>
</dbReference>
<accession>A0AAD2IZK8</accession>
<dbReference type="GO" id="GO:0016887">
    <property type="term" value="F:ATP hydrolysis activity"/>
    <property type="evidence" value="ECO:0007669"/>
    <property type="project" value="InterPro"/>
</dbReference>
<dbReference type="PANTHER" id="PTHR41259">
    <property type="entry name" value="DOUBLE-STRAND BREAK REPAIR RAD50 ATPASE, PUTATIVE-RELATED"/>
    <property type="match status" value="1"/>
</dbReference>
<comment type="caution">
    <text evidence="4">The sequence shown here is derived from an EMBL/GenBank/DDBJ whole genome shotgun (WGS) entry which is preliminary data.</text>
</comment>
<dbReference type="GO" id="GO:0006302">
    <property type="term" value="P:double-strand break repair"/>
    <property type="evidence" value="ECO:0007669"/>
    <property type="project" value="InterPro"/>
</dbReference>
<dbReference type="EMBL" id="CYTK01000004">
    <property type="protein sequence ID" value="CUJ08335.1"/>
    <property type="molecule type" value="Genomic_DNA"/>
</dbReference>
<gene>
    <name evidence="4" type="ORF">ERS370000_02629</name>
    <name evidence="5" type="ORF">RIU57_09855</name>
</gene>
<feature type="domain" description="Rad50/SbcC-type AAA" evidence="3">
    <location>
        <begin position="5"/>
        <end position="81"/>
    </location>
</feature>
<dbReference type="EMBL" id="JAVKVN010000003">
    <property type="protein sequence ID" value="MDR7945405.1"/>
    <property type="molecule type" value="Genomic_DNA"/>
</dbReference>
<dbReference type="InterPro" id="IPR027417">
    <property type="entry name" value="P-loop_NTPase"/>
</dbReference>
<evidence type="ECO:0000256" key="2">
    <source>
        <dbReference type="SAM" id="MobiDB-lite"/>
    </source>
</evidence>
<dbReference type="SUPFAM" id="SSF52540">
    <property type="entry name" value="P-loop containing nucleoside triphosphate hydrolases"/>
    <property type="match status" value="1"/>
</dbReference>
<reference evidence="4 6" key="1">
    <citation type="submission" date="2015-09" db="EMBL/GenBank/DDBJ databases">
        <authorList>
            <consortium name="Pathogen Informatics"/>
        </authorList>
    </citation>
    <scope>NUCLEOTIDE SEQUENCE [LARGE SCALE GENOMIC DNA]</scope>
    <source>
        <strain evidence="4 6">2789STDY5608625</strain>
    </source>
</reference>
<feature type="region of interest" description="Disordered" evidence="2">
    <location>
        <begin position="614"/>
        <end position="645"/>
    </location>
</feature>
<dbReference type="Proteomes" id="UP001264156">
    <property type="component" value="Unassembled WGS sequence"/>
</dbReference>
<protein>
    <submittedName>
        <fullName evidence="5">AAA family ATPase</fullName>
    </submittedName>
    <submittedName>
        <fullName evidence="4">Chromosome segregation protein</fullName>
    </submittedName>
</protein>
<evidence type="ECO:0000259" key="3">
    <source>
        <dbReference type="Pfam" id="PF13476"/>
    </source>
</evidence>
<feature type="coiled-coil region" evidence="1">
    <location>
        <begin position="401"/>
        <end position="428"/>
    </location>
</feature>
<keyword evidence="7" id="KW-1185">Reference proteome</keyword>
<evidence type="ECO:0000313" key="4">
    <source>
        <dbReference type="EMBL" id="CUJ08335.1"/>
    </source>
</evidence>
<dbReference type="RefSeq" id="WP_054453907.1">
    <property type="nucleotide sequence ID" value="NZ_CYTK01000004.1"/>
</dbReference>
<dbReference type="Gene3D" id="3.40.50.300">
    <property type="entry name" value="P-loop containing nucleotide triphosphate hydrolases"/>
    <property type="match status" value="2"/>
</dbReference>
<evidence type="ECO:0000256" key="1">
    <source>
        <dbReference type="SAM" id="Coils"/>
    </source>
</evidence>